<sequence length="162" mass="17728">MRWLRHLFAPSARRLYPEASLQRITAAIAASELRHTGEICFAVEAALPLQAVLAGTDARDRARDAFARLRVWDTAANNGVLLYLLLADHRIEIVADRAFDTLVGDAQWQGACLLVEERLRAGEPEAAVLAGIDALSDIIAAHFPHNGDAVDHDELPNVPHLL</sequence>
<evidence type="ECO:0000313" key="3">
    <source>
        <dbReference type="Proteomes" id="UP000029989"/>
    </source>
</evidence>
<dbReference type="AlphaFoldDB" id="A0A0A0F2R1"/>
<keyword evidence="3" id="KW-1185">Reference proteome</keyword>
<dbReference type="EMBL" id="AVPT01000010">
    <property type="protein sequence ID" value="KGM56648.1"/>
    <property type="molecule type" value="Genomic_DNA"/>
</dbReference>
<reference evidence="2 3" key="1">
    <citation type="journal article" date="2015" name="Stand. Genomic Sci.">
        <title>Genomic information of the arsenic-resistant bacterium Lysobacter arseniciresistens type strain ZS79(T) and comparison of Lysobacter draft genomes.</title>
        <authorList>
            <person name="Liu L."/>
            <person name="Zhang S."/>
            <person name="Luo M."/>
            <person name="Wang G."/>
        </authorList>
    </citation>
    <scope>NUCLEOTIDE SEQUENCE [LARGE SCALE GENOMIC DNA]</scope>
    <source>
        <strain evidence="2 3">ZS79</strain>
    </source>
</reference>
<dbReference type="eggNOG" id="COG3762">
    <property type="taxonomic scope" value="Bacteria"/>
</dbReference>
<protein>
    <submittedName>
        <fullName evidence="2">Membrane protein</fullName>
    </submittedName>
</protein>
<feature type="domain" description="TPM" evidence="1">
    <location>
        <begin position="20"/>
        <end position="137"/>
    </location>
</feature>
<proteinExistence type="predicted"/>
<evidence type="ECO:0000313" key="2">
    <source>
        <dbReference type="EMBL" id="KGM56648.1"/>
    </source>
</evidence>
<dbReference type="RefSeq" id="WP_036209994.1">
    <property type="nucleotide sequence ID" value="NZ_AVPT01000010.1"/>
</dbReference>
<dbReference type="Proteomes" id="UP000029989">
    <property type="component" value="Unassembled WGS sequence"/>
</dbReference>
<dbReference type="PANTHER" id="PTHR30373">
    <property type="entry name" value="UPF0603 PROTEIN YGCG"/>
    <property type="match status" value="1"/>
</dbReference>
<comment type="caution">
    <text evidence="2">The sequence shown here is derived from an EMBL/GenBank/DDBJ whole genome shotgun (WGS) entry which is preliminary data.</text>
</comment>
<dbReference type="OrthoDB" id="5683663at2"/>
<evidence type="ECO:0000259" key="1">
    <source>
        <dbReference type="Pfam" id="PF04536"/>
    </source>
</evidence>
<dbReference type="Gene3D" id="3.10.310.50">
    <property type="match status" value="1"/>
</dbReference>
<dbReference type="InterPro" id="IPR007621">
    <property type="entry name" value="TPM_dom"/>
</dbReference>
<organism evidence="2 3">
    <name type="scientific">Lysobacter arseniciresistens ZS79</name>
    <dbReference type="NCBI Taxonomy" id="913325"/>
    <lineage>
        <taxon>Bacteria</taxon>
        <taxon>Pseudomonadati</taxon>
        <taxon>Pseudomonadota</taxon>
        <taxon>Gammaproteobacteria</taxon>
        <taxon>Lysobacterales</taxon>
        <taxon>Lysobacteraceae</taxon>
        <taxon>Novilysobacter</taxon>
    </lineage>
</organism>
<gene>
    <name evidence="2" type="ORF">N799_02735</name>
</gene>
<name>A0A0A0F2R1_9GAMM</name>
<dbReference type="STRING" id="913325.N799_02735"/>
<dbReference type="PANTHER" id="PTHR30373:SF8">
    <property type="entry name" value="BLL7265 PROTEIN"/>
    <property type="match status" value="1"/>
</dbReference>
<dbReference type="Pfam" id="PF04536">
    <property type="entry name" value="TPM_phosphatase"/>
    <property type="match status" value="1"/>
</dbReference>
<accession>A0A0A0F2R1</accession>